<gene>
    <name evidence="1" type="ORF">HBR001_LOCUS976</name>
</gene>
<reference evidence="1" key="1">
    <citation type="submission" date="2022-12" db="EMBL/GenBank/DDBJ databases">
        <authorList>
            <person name="Webb A."/>
        </authorList>
    </citation>
    <scope>NUCLEOTIDE SEQUENCE</scope>
    <source>
        <strain evidence="1">Hp1</strain>
    </source>
</reference>
<organism evidence="1 2">
    <name type="scientific">Hyaloperonospora brassicae</name>
    <name type="common">Brassica downy mildew</name>
    <name type="synonym">Peronospora brassicae</name>
    <dbReference type="NCBI Taxonomy" id="162125"/>
    <lineage>
        <taxon>Eukaryota</taxon>
        <taxon>Sar</taxon>
        <taxon>Stramenopiles</taxon>
        <taxon>Oomycota</taxon>
        <taxon>Peronosporomycetes</taxon>
        <taxon>Peronosporales</taxon>
        <taxon>Peronosporaceae</taxon>
        <taxon>Hyaloperonospora</taxon>
    </lineage>
</organism>
<accession>A0AAV0T5U2</accession>
<keyword evidence="2" id="KW-1185">Reference proteome</keyword>
<dbReference type="Proteomes" id="UP001162031">
    <property type="component" value="Unassembled WGS sequence"/>
</dbReference>
<protein>
    <submittedName>
        <fullName evidence="1">Uncharacterized protein</fullName>
    </submittedName>
</protein>
<dbReference type="AlphaFoldDB" id="A0AAV0T5U2"/>
<proteinExistence type="predicted"/>
<name>A0AAV0T5U2_HYABA</name>
<comment type="caution">
    <text evidence="1">The sequence shown here is derived from an EMBL/GenBank/DDBJ whole genome shotgun (WGS) entry which is preliminary data.</text>
</comment>
<dbReference type="EMBL" id="CANTFL010000090">
    <property type="protein sequence ID" value="CAI5713097.1"/>
    <property type="molecule type" value="Genomic_DNA"/>
</dbReference>
<sequence>MPSQDANPNVRMLQAQTLSVTTKDKSQALERRRQVAYRTYLSTTAFVDPKHAKDGGVSMRDIDRSILWMDSGVQGPDGKMVQYYDSIAGVRTYHEPSCQSVATSTYLIGEPSGGAC</sequence>
<evidence type="ECO:0000313" key="1">
    <source>
        <dbReference type="EMBL" id="CAI5713097.1"/>
    </source>
</evidence>
<evidence type="ECO:0000313" key="2">
    <source>
        <dbReference type="Proteomes" id="UP001162031"/>
    </source>
</evidence>